<keyword evidence="6" id="KW-1185">Reference proteome</keyword>
<keyword evidence="1" id="KW-0547">Nucleotide-binding</keyword>
<keyword evidence="2" id="KW-0051">Antiviral defense</keyword>
<sequence length="470" mass="51075">MRTYLDIAAVRIQRYLARTPTLRGRRTASAALVDMRSVAAEALAGTGAWLNAEAGEIDGVVSLELDSPDDVDRVSAVVLRALRRRLPGAEFQVVWATDLDYVTAYAEQMRPTILSGRSRVDLPTVAELPLAALCRLCGIDPAVTTATLDDAERNVCADCVERESWRSLSASRTGERRLASRLNREPVNGGFEALAGMGRRETRIAVIHADGNRIGAFFRQLANIPAERLRAPENAHLTRDKLALELSKATFEALAEATMSVRGIPGRSLPLILHVLGGDDVLVSVPADHAWQFARALLAGFNERMSRLVRGLDLEVEISAPTMSAAMVFARHDESFTTIVALAESALARGKRAGAGRSSWLCFHDLTTEGRHDEGSVVPLHELKQRQDELTELARAPRSFRENLALALADGGPEAALAHSRRVGVTAGTPFLPRRGSDPAREAEHTPAGMDGDSPTRLGLDTALRIARWW</sequence>
<dbReference type="InterPro" id="IPR054767">
    <property type="entry name" value="Cas10-Cmr2_palm2"/>
</dbReference>
<evidence type="ECO:0000256" key="1">
    <source>
        <dbReference type="ARBA" id="ARBA00022741"/>
    </source>
</evidence>
<reference evidence="5 6" key="1">
    <citation type="submission" date="2013-07" db="EMBL/GenBank/DDBJ databases">
        <authorList>
            <consortium name="DOE Joint Genome Institute"/>
            <person name="Reeve W."/>
            <person name="Huntemann M."/>
            <person name="Han J."/>
            <person name="Chen A."/>
            <person name="Kyrpides N."/>
            <person name="Mavromatis K."/>
            <person name="Markowitz V."/>
            <person name="Palaniappan K."/>
            <person name="Ivanova N."/>
            <person name="Schaumberg A."/>
            <person name="Pati A."/>
            <person name="Liolios K."/>
            <person name="Nordberg H.P."/>
            <person name="Cantor M.N."/>
            <person name="Hua S.X."/>
            <person name="Woyke T."/>
        </authorList>
    </citation>
    <scope>NUCLEOTIDE SEQUENCE [LARGE SCALE GENOMIC DNA]</scope>
    <source>
        <strain evidence="5 6">DSM 43889</strain>
    </source>
</reference>
<dbReference type="Pfam" id="PF22335">
    <property type="entry name" value="Cas10-Cmr2_palm2"/>
    <property type="match status" value="1"/>
</dbReference>
<dbReference type="EMBL" id="AUBJ02000001">
    <property type="protein sequence ID" value="MCP2331668.1"/>
    <property type="molecule type" value="Genomic_DNA"/>
</dbReference>
<name>A0ABT1JGX6_ACTCY</name>
<evidence type="ECO:0000313" key="6">
    <source>
        <dbReference type="Proteomes" id="UP000791080"/>
    </source>
</evidence>
<evidence type="ECO:0000259" key="4">
    <source>
        <dbReference type="PROSITE" id="PS50887"/>
    </source>
</evidence>
<reference evidence="5 6" key="2">
    <citation type="submission" date="2022-06" db="EMBL/GenBank/DDBJ databases">
        <title>Genomic Encyclopedia of Type Strains, Phase I: the one thousand microbial genomes (KMG-I) project.</title>
        <authorList>
            <person name="Kyrpides N."/>
        </authorList>
    </citation>
    <scope>NUCLEOTIDE SEQUENCE [LARGE SCALE GENOMIC DNA]</scope>
    <source>
        <strain evidence="5 6">DSM 43889</strain>
    </source>
</reference>
<evidence type="ECO:0000256" key="2">
    <source>
        <dbReference type="ARBA" id="ARBA00023118"/>
    </source>
</evidence>
<dbReference type="PROSITE" id="PS50887">
    <property type="entry name" value="GGDEF"/>
    <property type="match status" value="1"/>
</dbReference>
<dbReference type="Gene3D" id="3.30.70.270">
    <property type="match status" value="1"/>
</dbReference>
<evidence type="ECO:0000313" key="5">
    <source>
        <dbReference type="EMBL" id="MCP2331668.1"/>
    </source>
</evidence>
<comment type="caution">
    <text evidence="5">The sequence shown here is derived from an EMBL/GenBank/DDBJ whole genome shotgun (WGS) entry which is preliminary data.</text>
</comment>
<feature type="domain" description="GGDEF" evidence="4">
    <location>
        <begin position="202"/>
        <end position="365"/>
    </location>
</feature>
<dbReference type="RefSeq" id="WP_026418399.1">
    <property type="nucleotide sequence ID" value="NZ_AUBJ02000001.1"/>
</dbReference>
<feature type="compositionally biased region" description="Basic and acidic residues" evidence="3">
    <location>
        <begin position="435"/>
        <end position="445"/>
    </location>
</feature>
<dbReference type="Proteomes" id="UP000791080">
    <property type="component" value="Unassembled WGS sequence"/>
</dbReference>
<evidence type="ECO:0000256" key="3">
    <source>
        <dbReference type="SAM" id="MobiDB-lite"/>
    </source>
</evidence>
<protein>
    <recommendedName>
        <fullName evidence="4">GGDEF domain-containing protein</fullName>
    </recommendedName>
</protein>
<accession>A0ABT1JGX6</accession>
<dbReference type="InterPro" id="IPR000160">
    <property type="entry name" value="GGDEF_dom"/>
</dbReference>
<proteinExistence type="predicted"/>
<dbReference type="InterPro" id="IPR043128">
    <property type="entry name" value="Rev_trsase/Diguanyl_cyclase"/>
</dbReference>
<organism evidence="5 6">
    <name type="scientific">Actinoalloteichus caeruleus DSM 43889</name>
    <dbReference type="NCBI Taxonomy" id="1120930"/>
    <lineage>
        <taxon>Bacteria</taxon>
        <taxon>Bacillati</taxon>
        <taxon>Actinomycetota</taxon>
        <taxon>Actinomycetes</taxon>
        <taxon>Pseudonocardiales</taxon>
        <taxon>Pseudonocardiaceae</taxon>
        <taxon>Actinoalloteichus</taxon>
        <taxon>Actinoalloteichus cyanogriseus</taxon>
    </lineage>
</organism>
<gene>
    <name evidence="5" type="ORF">G443_001938</name>
</gene>
<feature type="region of interest" description="Disordered" evidence="3">
    <location>
        <begin position="427"/>
        <end position="457"/>
    </location>
</feature>